<gene>
    <name evidence="1" type="ORF">A3207_06735</name>
</gene>
<dbReference type="RefSeq" id="WP_020449531.1">
    <property type="nucleotide sequence ID" value="NZ_CAYAXV010000003.1"/>
</dbReference>
<name>A0A8J8TF00_9ARCH</name>
<reference evidence="1" key="1">
    <citation type="submission" date="2016-03" db="EMBL/GenBank/DDBJ databases">
        <authorList>
            <person name="Borrel G."/>
            <person name="Mccann A."/>
            <person name="O'Toole P.W."/>
        </authorList>
    </citation>
    <scope>NUCLEOTIDE SEQUENCE</scope>
    <source>
        <strain evidence="1">183</strain>
    </source>
</reference>
<dbReference type="Proteomes" id="UP000752814">
    <property type="component" value="Unassembled WGS sequence"/>
</dbReference>
<organism evidence="1 2">
    <name type="scientific">Candidatus Methanomassiliicoccus intestinalis</name>
    <dbReference type="NCBI Taxonomy" id="1406512"/>
    <lineage>
        <taxon>Archaea</taxon>
        <taxon>Methanobacteriati</taxon>
        <taxon>Thermoplasmatota</taxon>
        <taxon>Thermoplasmata</taxon>
        <taxon>Methanomassiliicoccales</taxon>
        <taxon>Methanomassiliicoccaceae</taxon>
        <taxon>Methanomassiliicoccus</taxon>
    </lineage>
</organism>
<evidence type="ECO:0000313" key="1">
    <source>
        <dbReference type="EMBL" id="TQS84009.1"/>
    </source>
</evidence>
<evidence type="ECO:0000313" key="2">
    <source>
        <dbReference type="Proteomes" id="UP000752814"/>
    </source>
</evidence>
<sequence length="227" mass="25318">MRQIKVENSVVTVLAAVKGLVSDSERVLNAVESVSPDVIAVAISKEELAALKEMEPTDEIELNDIEIVYAAMLEKFGEVATPSPYLVSALNAAVSHDIPILPIDMNDEVYTESYCRNVKTMEMLKESRRAKGLLRKKNKFDFSSPEAFAISWDLMVNKKGFRELETERETHMASVIKALSRTYSNILAVIEVERADAVVSLLSEKSCAECQELSDVIEIKNEMKETV</sequence>
<dbReference type="EMBL" id="LVVT01000007">
    <property type="protein sequence ID" value="TQS84009.1"/>
    <property type="molecule type" value="Genomic_DNA"/>
</dbReference>
<comment type="caution">
    <text evidence="1">The sequence shown here is derived from an EMBL/GenBank/DDBJ whole genome shotgun (WGS) entry which is preliminary data.</text>
</comment>
<dbReference type="OMA" id="SPAFCEI"/>
<dbReference type="AlphaFoldDB" id="A0A8J8TF00"/>
<accession>A0A8J8TF00</accession>
<dbReference type="GeneID" id="41324073"/>
<protein>
    <submittedName>
        <fullName evidence="1">Uncharacterized protein</fullName>
    </submittedName>
</protein>
<proteinExistence type="predicted"/>